<dbReference type="AlphaFoldDB" id="A0AAD6T1U6"/>
<keyword evidence="2" id="KW-0418">Kinase</keyword>
<dbReference type="Gene3D" id="1.10.510.10">
    <property type="entry name" value="Transferase(Phosphotransferase) domain 1"/>
    <property type="match status" value="1"/>
</dbReference>
<gene>
    <name evidence="2" type="ORF">C8F04DRAFT_953285</name>
</gene>
<dbReference type="GO" id="GO:0004674">
    <property type="term" value="F:protein serine/threonine kinase activity"/>
    <property type="evidence" value="ECO:0007669"/>
    <property type="project" value="TreeGrafter"/>
</dbReference>
<evidence type="ECO:0000259" key="1">
    <source>
        <dbReference type="PROSITE" id="PS50011"/>
    </source>
</evidence>
<dbReference type="InterPro" id="IPR001245">
    <property type="entry name" value="Ser-Thr/Tyr_kinase_cat_dom"/>
</dbReference>
<dbReference type="InterPro" id="IPR000719">
    <property type="entry name" value="Prot_kinase_dom"/>
</dbReference>
<accession>A0AAD6T1U6</accession>
<dbReference type="PANTHER" id="PTHR44329">
    <property type="entry name" value="SERINE/THREONINE-PROTEIN KINASE TNNI3K-RELATED"/>
    <property type="match status" value="1"/>
</dbReference>
<comment type="caution">
    <text evidence="2">The sequence shown here is derived from an EMBL/GenBank/DDBJ whole genome shotgun (WGS) entry which is preliminary data.</text>
</comment>
<dbReference type="PANTHER" id="PTHR44329:SF140">
    <property type="entry name" value="INACTIVE PROTEIN TYROSINE KINASE PTKL"/>
    <property type="match status" value="1"/>
</dbReference>
<proteinExistence type="predicted"/>
<keyword evidence="3" id="KW-1185">Reference proteome</keyword>
<feature type="domain" description="Protein kinase" evidence="1">
    <location>
        <begin position="1"/>
        <end position="222"/>
    </location>
</feature>
<dbReference type="GO" id="GO:0005524">
    <property type="term" value="F:ATP binding"/>
    <property type="evidence" value="ECO:0007669"/>
    <property type="project" value="InterPro"/>
</dbReference>
<organism evidence="2 3">
    <name type="scientific">Mycena alexandri</name>
    <dbReference type="NCBI Taxonomy" id="1745969"/>
    <lineage>
        <taxon>Eukaryota</taxon>
        <taxon>Fungi</taxon>
        <taxon>Dikarya</taxon>
        <taxon>Basidiomycota</taxon>
        <taxon>Agaricomycotina</taxon>
        <taxon>Agaricomycetes</taxon>
        <taxon>Agaricomycetidae</taxon>
        <taxon>Agaricales</taxon>
        <taxon>Marasmiineae</taxon>
        <taxon>Mycenaceae</taxon>
        <taxon>Mycena</taxon>
    </lineage>
</organism>
<evidence type="ECO:0000313" key="3">
    <source>
        <dbReference type="Proteomes" id="UP001218188"/>
    </source>
</evidence>
<sequence>HQKLRREVAVWYRLDHPNVVPLLGITYDFGTSLSMVSPWLPNGTLHTYLDSSYFQPRYLRRLLADIARGLSYLHSQDVIHGDLHPANILVADGGRAQLTDFGLSMILPEFEGTSYMTNSSTRGAVRWAAPEVFHIRSNGDTSLNVSKMSDVYSFGGIIYQVLSGDIPFADIHNDIRVIIAVKDGQRPQQSQSISQINWEFIRRCWDSEPTSRPSLPEIHRFLAVEFEHGAYRE</sequence>
<dbReference type="PROSITE" id="PS50011">
    <property type="entry name" value="PROTEIN_KINASE_DOM"/>
    <property type="match status" value="1"/>
</dbReference>
<dbReference type="EMBL" id="JARJCM010000040">
    <property type="protein sequence ID" value="KAJ7036895.1"/>
    <property type="molecule type" value="Genomic_DNA"/>
</dbReference>
<dbReference type="SUPFAM" id="SSF56112">
    <property type="entry name" value="Protein kinase-like (PK-like)"/>
    <property type="match status" value="1"/>
</dbReference>
<dbReference type="Proteomes" id="UP001218188">
    <property type="component" value="Unassembled WGS sequence"/>
</dbReference>
<reference evidence="2" key="1">
    <citation type="submission" date="2023-03" db="EMBL/GenBank/DDBJ databases">
        <title>Massive genome expansion in bonnet fungi (Mycena s.s.) driven by repeated elements and novel gene families across ecological guilds.</title>
        <authorList>
            <consortium name="Lawrence Berkeley National Laboratory"/>
            <person name="Harder C.B."/>
            <person name="Miyauchi S."/>
            <person name="Viragh M."/>
            <person name="Kuo A."/>
            <person name="Thoen E."/>
            <person name="Andreopoulos B."/>
            <person name="Lu D."/>
            <person name="Skrede I."/>
            <person name="Drula E."/>
            <person name="Henrissat B."/>
            <person name="Morin E."/>
            <person name="Kohler A."/>
            <person name="Barry K."/>
            <person name="LaButti K."/>
            <person name="Morin E."/>
            <person name="Salamov A."/>
            <person name="Lipzen A."/>
            <person name="Mereny Z."/>
            <person name="Hegedus B."/>
            <person name="Baldrian P."/>
            <person name="Stursova M."/>
            <person name="Weitz H."/>
            <person name="Taylor A."/>
            <person name="Grigoriev I.V."/>
            <person name="Nagy L.G."/>
            <person name="Martin F."/>
            <person name="Kauserud H."/>
        </authorList>
    </citation>
    <scope>NUCLEOTIDE SEQUENCE</scope>
    <source>
        <strain evidence="2">CBHHK200</strain>
    </source>
</reference>
<dbReference type="PIRSF" id="PIRSF000654">
    <property type="entry name" value="Integrin-linked_kinase"/>
    <property type="match status" value="1"/>
</dbReference>
<name>A0AAD6T1U6_9AGAR</name>
<dbReference type="Pfam" id="PF07714">
    <property type="entry name" value="PK_Tyr_Ser-Thr"/>
    <property type="match status" value="1"/>
</dbReference>
<dbReference type="InterPro" id="IPR051681">
    <property type="entry name" value="Ser/Thr_Kinases-Pseudokinases"/>
</dbReference>
<protein>
    <submittedName>
        <fullName evidence="2">Kinase-like domain-containing protein</fullName>
    </submittedName>
</protein>
<evidence type="ECO:0000313" key="2">
    <source>
        <dbReference type="EMBL" id="KAJ7036895.1"/>
    </source>
</evidence>
<feature type="non-terminal residue" evidence="2">
    <location>
        <position position="1"/>
    </location>
</feature>
<keyword evidence="2" id="KW-0808">Transferase</keyword>
<dbReference type="InterPro" id="IPR011009">
    <property type="entry name" value="Kinase-like_dom_sf"/>
</dbReference>